<dbReference type="Gene3D" id="3.30.160.170">
    <property type="entry name" value="FlaG-like"/>
    <property type="match status" value="1"/>
</dbReference>
<dbReference type="EMBL" id="DRMH01000085">
    <property type="protein sequence ID" value="HFC98139.1"/>
    <property type="molecule type" value="Genomic_DNA"/>
</dbReference>
<dbReference type="AlphaFoldDB" id="A0A7C3GHN1"/>
<dbReference type="Pfam" id="PF03646">
    <property type="entry name" value="FlaG"/>
    <property type="match status" value="1"/>
</dbReference>
<comment type="caution">
    <text evidence="2">The sequence shown here is derived from an EMBL/GenBank/DDBJ whole genome shotgun (WGS) entry which is preliminary data.</text>
</comment>
<reference evidence="2" key="1">
    <citation type="journal article" date="2020" name="mSystems">
        <title>Genome- and Community-Level Interaction Insights into Carbon Utilization and Element Cycling Functions of Hydrothermarchaeota in Hydrothermal Sediment.</title>
        <authorList>
            <person name="Zhou Z."/>
            <person name="Liu Y."/>
            <person name="Xu W."/>
            <person name="Pan J."/>
            <person name="Luo Z.H."/>
            <person name="Li M."/>
        </authorList>
    </citation>
    <scope>NUCLEOTIDE SEQUENCE [LARGE SCALE GENOMIC DNA]</scope>
    <source>
        <strain evidence="2">HyVt-483</strain>
    </source>
</reference>
<keyword evidence="2" id="KW-0966">Cell projection</keyword>
<dbReference type="InterPro" id="IPR005186">
    <property type="entry name" value="FlaG"/>
</dbReference>
<gene>
    <name evidence="2" type="ORF">ENJ40_06760</name>
</gene>
<evidence type="ECO:0000313" key="2">
    <source>
        <dbReference type="EMBL" id="HFC98139.1"/>
    </source>
</evidence>
<organism evidence="2">
    <name type="scientific">Thermosulfurimonas dismutans</name>
    <dbReference type="NCBI Taxonomy" id="999894"/>
    <lineage>
        <taxon>Bacteria</taxon>
        <taxon>Pseudomonadati</taxon>
        <taxon>Thermodesulfobacteriota</taxon>
        <taxon>Thermodesulfobacteria</taxon>
        <taxon>Thermodesulfobacteriales</taxon>
        <taxon>Thermodesulfobacteriaceae</taxon>
        <taxon>Thermosulfurimonas</taxon>
    </lineage>
</organism>
<sequence>MRIGNTVRSVLFGLAEPETGTVLFKTEMQPTLSSRLQIETKKTSPRGSPEAAPKSEDSGELEKLLKEIREKFNDLNRYLKLEVDRELGVTVVKVIDRRTGKVLRQVPPEYLLEIMSRFHEALGLFINRKV</sequence>
<keyword evidence="2" id="KW-0969">Cilium</keyword>
<name>A0A7C3GHN1_9BACT</name>
<dbReference type="PANTHER" id="PTHR37166">
    <property type="entry name" value="PROTEIN FLAG"/>
    <property type="match status" value="1"/>
</dbReference>
<keyword evidence="2" id="KW-0282">Flagellum</keyword>
<dbReference type="PANTHER" id="PTHR37166:SF1">
    <property type="entry name" value="PROTEIN FLAG"/>
    <property type="match status" value="1"/>
</dbReference>
<evidence type="ECO:0000256" key="1">
    <source>
        <dbReference type="SAM" id="MobiDB-lite"/>
    </source>
</evidence>
<protein>
    <submittedName>
        <fullName evidence="2">Flagellar protein FlaG</fullName>
    </submittedName>
</protein>
<accession>A0A7C3GHN1</accession>
<dbReference type="Proteomes" id="UP000886043">
    <property type="component" value="Unassembled WGS sequence"/>
</dbReference>
<dbReference type="InterPro" id="IPR035924">
    <property type="entry name" value="FlaG-like_sf"/>
</dbReference>
<feature type="region of interest" description="Disordered" evidence="1">
    <location>
        <begin position="34"/>
        <end position="60"/>
    </location>
</feature>
<dbReference type="SUPFAM" id="SSF160214">
    <property type="entry name" value="FlaG-like"/>
    <property type="match status" value="1"/>
</dbReference>
<proteinExistence type="predicted"/>